<keyword evidence="2" id="KW-1185">Reference proteome</keyword>
<accession>A0AAI9U8N7</accession>
<evidence type="ECO:0000313" key="2">
    <source>
        <dbReference type="Proteomes" id="UP001239213"/>
    </source>
</evidence>
<reference evidence="1" key="1">
    <citation type="submission" date="2016-11" db="EMBL/GenBank/DDBJ databases">
        <title>The genome sequence of Colletotrichum cuscutae.</title>
        <authorList>
            <person name="Baroncelli R."/>
        </authorList>
    </citation>
    <scope>NUCLEOTIDE SEQUENCE</scope>
    <source>
        <strain evidence="1">IMI 304802</strain>
    </source>
</reference>
<proteinExistence type="predicted"/>
<sequence>MPIDVTRSAAVRVKGVLQFAALLAVFLCNEDSEMENQLPAVAPRHVDSKLIYPGPTCAKQIVTPFL</sequence>
<protein>
    <submittedName>
        <fullName evidence="1">Uncharacterized protein</fullName>
    </submittedName>
</protein>
<dbReference type="AlphaFoldDB" id="A0AAI9U8N7"/>
<gene>
    <name evidence="1" type="ORF">CCUS01_10883</name>
</gene>
<name>A0AAI9U8N7_9PEZI</name>
<evidence type="ECO:0000313" key="1">
    <source>
        <dbReference type="EMBL" id="KAK1452392.1"/>
    </source>
</evidence>
<dbReference type="EMBL" id="MPDP01000298">
    <property type="protein sequence ID" value="KAK1452392.1"/>
    <property type="molecule type" value="Genomic_DNA"/>
</dbReference>
<organism evidence="1 2">
    <name type="scientific">Colletotrichum cuscutae</name>
    <dbReference type="NCBI Taxonomy" id="1209917"/>
    <lineage>
        <taxon>Eukaryota</taxon>
        <taxon>Fungi</taxon>
        <taxon>Dikarya</taxon>
        <taxon>Ascomycota</taxon>
        <taxon>Pezizomycotina</taxon>
        <taxon>Sordariomycetes</taxon>
        <taxon>Hypocreomycetidae</taxon>
        <taxon>Glomerellales</taxon>
        <taxon>Glomerellaceae</taxon>
        <taxon>Colletotrichum</taxon>
        <taxon>Colletotrichum acutatum species complex</taxon>
    </lineage>
</organism>
<comment type="caution">
    <text evidence="1">The sequence shown here is derived from an EMBL/GenBank/DDBJ whole genome shotgun (WGS) entry which is preliminary data.</text>
</comment>
<dbReference type="Proteomes" id="UP001239213">
    <property type="component" value="Unassembled WGS sequence"/>
</dbReference>